<keyword evidence="4" id="KW-0479">Metal-binding</keyword>
<dbReference type="GO" id="GO:0043103">
    <property type="term" value="P:hypoxanthine salvage"/>
    <property type="evidence" value="ECO:0007669"/>
    <property type="project" value="TreeGrafter"/>
</dbReference>
<dbReference type="GO" id="GO:0006154">
    <property type="term" value="P:adenosine catabolic process"/>
    <property type="evidence" value="ECO:0007669"/>
    <property type="project" value="TreeGrafter"/>
</dbReference>
<dbReference type="NCBIfam" id="TIGR01430">
    <property type="entry name" value="aden_deam"/>
    <property type="match status" value="1"/>
</dbReference>
<dbReference type="GO" id="GO:0046872">
    <property type="term" value="F:metal ion binding"/>
    <property type="evidence" value="ECO:0007669"/>
    <property type="project" value="UniProtKB-KW"/>
</dbReference>
<dbReference type="EMBL" id="CP025198">
    <property type="protein sequence ID" value="AXE37386.1"/>
    <property type="molecule type" value="Genomic_DNA"/>
</dbReference>
<reference evidence="8 9" key="1">
    <citation type="submission" date="2017-12" db="EMBL/GenBank/DDBJ databases">
        <title>The whole genome sequence of the Acidipropionibacterium virtanenii sp. nov. type strain JS278.</title>
        <authorList>
            <person name="Laine P."/>
            <person name="Deptula P."/>
            <person name="Varmanen P."/>
            <person name="Auvinen P."/>
        </authorList>
    </citation>
    <scope>NUCLEOTIDE SEQUENCE [LARGE SCALE GENOMIC DNA]</scope>
    <source>
        <strain evidence="8 9">JS278</strain>
    </source>
</reference>
<keyword evidence="5 8" id="KW-0378">Hydrolase</keyword>
<evidence type="ECO:0000256" key="3">
    <source>
        <dbReference type="ARBA" id="ARBA00012784"/>
    </source>
</evidence>
<evidence type="ECO:0000313" key="8">
    <source>
        <dbReference type="EMBL" id="AXE37386.1"/>
    </source>
</evidence>
<dbReference type="InterPro" id="IPR006330">
    <property type="entry name" value="Ado/ade_deaminase"/>
</dbReference>
<dbReference type="Gene3D" id="3.20.20.140">
    <property type="entry name" value="Metal-dependent hydrolases"/>
    <property type="match status" value="1"/>
</dbReference>
<dbReference type="AlphaFoldDB" id="A0A344UQ38"/>
<evidence type="ECO:0000256" key="6">
    <source>
        <dbReference type="ARBA" id="ARBA00022833"/>
    </source>
</evidence>
<dbReference type="PANTHER" id="PTHR11409:SF43">
    <property type="entry name" value="ADENOSINE DEAMINASE"/>
    <property type="match status" value="1"/>
</dbReference>
<proteinExistence type="inferred from homology"/>
<gene>
    <name evidence="8" type="primary">add</name>
    <name evidence="8" type="ORF">JS278_00189</name>
</gene>
<dbReference type="NCBIfam" id="NF006847">
    <property type="entry name" value="PRK09358.1-2"/>
    <property type="match status" value="1"/>
</dbReference>
<dbReference type="InterPro" id="IPR001365">
    <property type="entry name" value="A_deaminase_dom"/>
</dbReference>
<name>A0A344UQ38_9ACTN</name>
<feature type="domain" description="Adenosine deaminase" evidence="7">
    <location>
        <begin position="12"/>
        <end position="350"/>
    </location>
</feature>
<keyword evidence="6" id="KW-0862">Zinc</keyword>
<comment type="cofactor">
    <cofactor evidence="1">
        <name>Zn(2+)</name>
        <dbReference type="ChEBI" id="CHEBI:29105"/>
    </cofactor>
</comment>
<evidence type="ECO:0000256" key="5">
    <source>
        <dbReference type="ARBA" id="ARBA00022801"/>
    </source>
</evidence>
<dbReference type="Proteomes" id="UP000251995">
    <property type="component" value="Chromosome"/>
</dbReference>
<keyword evidence="9" id="KW-1185">Reference proteome</keyword>
<dbReference type="RefSeq" id="WP_114043548.1">
    <property type="nucleotide sequence ID" value="NZ_CP025198.1"/>
</dbReference>
<evidence type="ECO:0000256" key="1">
    <source>
        <dbReference type="ARBA" id="ARBA00001947"/>
    </source>
</evidence>
<evidence type="ECO:0000256" key="2">
    <source>
        <dbReference type="ARBA" id="ARBA00006676"/>
    </source>
</evidence>
<dbReference type="Pfam" id="PF00962">
    <property type="entry name" value="A_deaminase"/>
    <property type="match status" value="1"/>
</dbReference>
<comment type="similarity">
    <text evidence="2">Belongs to the metallo-dependent hydrolases superfamily. Adenosine and AMP deaminases family.</text>
</comment>
<accession>A0A344UQ38</accession>
<evidence type="ECO:0000313" key="9">
    <source>
        <dbReference type="Proteomes" id="UP000251995"/>
    </source>
</evidence>
<sequence>MTLSPDLVRLSPKVVLHDHLDGGLRPATVLDLARAQGISAPGSTADEVADWFFRTADSGSLTRYLETFDVTVGLMQTPEALQRVAREYVEDMASDHVIYAETRWAPQQHAAGGLTMAEAVDAVQAGLDEGMAEVAELGRPVVVNQLITMMRQLDPDPALAVLVTERLGHGVVGVDLAGPEAGFGPGRFLDLFDDIAEAGGHVTIHAGEGDGPGSIRAALECGAERLGHGARLAEDITSYGSGILQLGEVAAEVLQAAIALEVCPSSNVQTGLCPSVGDHPVGLLWQAGLPVTISPDNRLMSRTSASRELSLTGEALGWELEDLHHVAVTAADAAFCDEATREIIRERLDEGFAGL</sequence>
<dbReference type="GO" id="GO:0004000">
    <property type="term" value="F:adenosine deaminase activity"/>
    <property type="evidence" value="ECO:0007669"/>
    <property type="project" value="UniProtKB-ARBA"/>
</dbReference>
<dbReference type="KEGG" id="acij:JS278_00189"/>
<dbReference type="EC" id="3.5.4.4" evidence="3"/>
<dbReference type="GO" id="GO:0046103">
    <property type="term" value="P:inosine biosynthetic process"/>
    <property type="evidence" value="ECO:0007669"/>
    <property type="project" value="TreeGrafter"/>
</dbReference>
<organism evidence="8 9">
    <name type="scientific">Acidipropionibacterium virtanenii</name>
    <dbReference type="NCBI Taxonomy" id="2057246"/>
    <lineage>
        <taxon>Bacteria</taxon>
        <taxon>Bacillati</taxon>
        <taxon>Actinomycetota</taxon>
        <taxon>Actinomycetes</taxon>
        <taxon>Propionibacteriales</taxon>
        <taxon>Propionibacteriaceae</taxon>
        <taxon>Acidipropionibacterium</taxon>
    </lineage>
</organism>
<dbReference type="OrthoDB" id="9779574at2"/>
<evidence type="ECO:0000256" key="4">
    <source>
        <dbReference type="ARBA" id="ARBA00022723"/>
    </source>
</evidence>
<dbReference type="InterPro" id="IPR032466">
    <property type="entry name" value="Metal_Hydrolase"/>
</dbReference>
<dbReference type="SUPFAM" id="SSF51556">
    <property type="entry name" value="Metallo-dependent hydrolases"/>
    <property type="match status" value="1"/>
</dbReference>
<evidence type="ECO:0000259" key="7">
    <source>
        <dbReference type="Pfam" id="PF00962"/>
    </source>
</evidence>
<dbReference type="GO" id="GO:0005829">
    <property type="term" value="C:cytosol"/>
    <property type="evidence" value="ECO:0007669"/>
    <property type="project" value="TreeGrafter"/>
</dbReference>
<protein>
    <recommendedName>
        <fullName evidence="3">adenosine deaminase</fullName>
        <ecNumber evidence="3">3.5.4.4</ecNumber>
    </recommendedName>
</protein>
<dbReference type="PANTHER" id="PTHR11409">
    <property type="entry name" value="ADENOSINE DEAMINASE"/>
    <property type="match status" value="1"/>
</dbReference>